<proteinExistence type="predicted"/>
<reference evidence="1" key="1">
    <citation type="submission" date="2022-04" db="EMBL/GenBank/DDBJ databases">
        <title>Hymenobacter sp. isolated from the air.</title>
        <authorList>
            <person name="Won M."/>
            <person name="Lee C.-M."/>
            <person name="Woen H.-Y."/>
            <person name="Kwon S.-W."/>
        </authorList>
    </citation>
    <scope>NUCLEOTIDE SEQUENCE</scope>
    <source>
        <strain evidence="1">5116S-3</strain>
    </source>
</reference>
<name>A0A8T9Q4Y7_9BACT</name>
<evidence type="ECO:0000313" key="1">
    <source>
        <dbReference type="EMBL" id="UOQ70948.1"/>
    </source>
</evidence>
<dbReference type="Proteomes" id="UP000831796">
    <property type="component" value="Chromosome"/>
</dbReference>
<organism evidence="1 2">
    <name type="scientific">Hymenobacter cellulosilyticus</name>
    <dbReference type="NCBI Taxonomy" id="2932248"/>
    <lineage>
        <taxon>Bacteria</taxon>
        <taxon>Pseudomonadati</taxon>
        <taxon>Bacteroidota</taxon>
        <taxon>Cytophagia</taxon>
        <taxon>Cytophagales</taxon>
        <taxon>Hymenobacteraceae</taxon>
        <taxon>Hymenobacter</taxon>
    </lineage>
</organism>
<accession>A0A8T9Q4Y7</accession>
<dbReference type="AlphaFoldDB" id="A0A8T9Q4Y7"/>
<dbReference type="EMBL" id="CP095046">
    <property type="protein sequence ID" value="UOQ70948.1"/>
    <property type="molecule type" value="Genomic_DNA"/>
</dbReference>
<sequence>MLEVLSGACGSLTSVACSDASADNTESLTLYSLTPAQPTKCATTPTMPWM</sequence>
<dbReference type="RefSeq" id="WP_244674361.1">
    <property type="nucleotide sequence ID" value="NZ_CP095046.1"/>
</dbReference>
<protein>
    <submittedName>
        <fullName evidence="1">Uncharacterized protein</fullName>
    </submittedName>
</protein>
<evidence type="ECO:0000313" key="2">
    <source>
        <dbReference type="Proteomes" id="UP000831796"/>
    </source>
</evidence>
<dbReference type="KEGG" id="hcu:MUN79_20050"/>
<keyword evidence="2" id="KW-1185">Reference proteome</keyword>
<gene>
    <name evidence="1" type="ORF">MUN79_20050</name>
</gene>